<reference evidence="10" key="1">
    <citation type="journal article" date="2021" name="BMC Genomics">
        <title>Chromosome-level genome assembly and manually-curated proteome of model necrotroph Parastagonospora nodorum Sn15 reveals a genome-wide trove of candidate effector homologs, and redundancy of virulence-related functions within an accessory chromosome.</title>
        <authorList>
            <person name="Bertazzoni S."/>
            <person name="Jones D.A.B."/>
            <person name="Phan H.T."/>
            <person name="Tan K.-C."/>
            <person name="Hane J.K."/>
        </authorList>
    </citation>
    <scope>NUCLEOTIDE SEQUENCE [LARGE SCALE GENOMIC DNA]</scope>
    <source>
        <strain evidence="10">SN15 / ATCC MYA-4574 / FGSC 10173)</strain>
    </source>
</reference>
<comment type="subcellular location">
    <subcellularLocation>
        <location evidence="1">Membrane</location>
        <topology evidence="1">Multi-pass membrane protein</topology>
    </subcellularLocation>
</comment>
<feature type="transmembrane region" description="Helical" evidence="7">
    <location>
        <begin position="107"/>
        <end position="129"/>
    </location>
</feature>
<keyword evidence="4 7" id="KW-0472">Membrane</keyword>
<organism evidence="9 10">
    <name type="scientific">Phaeosphaeria nodorum (strain SN15 / ATCC MYA-4574 / FGSC 10173)</name>
    <name type="common">Glume blotch fungus</name>
    <name type="synonym">Parastagonospora nodorum</name>
    <dbReference type="NCBI Taxonomy" id="321614"/>
    <lineage>
        <taxon>Eukaryota</taxon>
        <taxon>Fungi</taxon>
        <taxon>Dikarya</taxon>
        <taxon>Ascomycota</taxon>
        <taxon>Pezizomycotina</taxon>
        <taxon>Dothideomycetes</taxon>
        <taxon>Pleosporomycetidae</taxon>
        <taxon>Pleosporales</taxon>
        <taxon>Pleosporineae</taxon>
        <taxon>Phaeosphaeriaceae</taxon>
        <taxon>Parastagonospora</taxon>
    </lineage>
</organism>
<sequence length="412" mass="45203">MMSAPAGAGPPPVPDMSHVDPGLQPTLIALLYLFPGLALLVLLVRFWRKSVDHLLGGDDAIIALAWILSTGNSVITHLFCKTMYTGYRQEDVPFNAIDMIHAFKLQYALSIVYNPCICLVKASFLWSLYKLRSHNPWIKRTIIGLQVLNGVYMVATTIVSAVPCLPVAKSWDPSIPGGCYSPTLYVSGNVSVVIITDFLVMLIPTWIIWDLQMPLKRKLVTIAFLSLGFIVIAIGIARLLWLLDAFQGKTNSYSVTSAYSAIESSVAIIGTSGPTVKYILSFCIPWLRPSFERSANKSSGNAYSYGNHSNIGTSRRSRKDGSGYDDLDSESVEQRSIEMKSDWRRSGDAQSDEQRIAPDHAGQHGIVKSVEWTVHTREDSRRASMIGIAVPLGGLGYVTPGGRPAEQPKDIV</sequence>
<feature type="region of interest" description="Disordered" evidence="6">
    <location>
        <begin position="306"/>
        <end position="369"/>
    </location>
</feature>
<keyword evidence="10" id="KW-1185">Reference proteome</keyword>
<dbReference type="Proteomes" id="UP000663193">
    <property type="component" value="Chromosome 7"/>
</dbReference>
<feature type="transmembrane region" description="Helical" evidence="7">
    <location>
        <begin position="188"/>
        <end position="209"/>
    </location>
</feature>
<feature type="transmembrane region" description="Helical" evidence="7">
    <location>
        <begin position="59"/>
        <end position="79"/>
    </location>
</feature>
<evidence type="ECO:0000256" key="6">
    <source>
        <dbReference type="SAM" id="MobiDB-lite"/>
    </source>
</evidence>
<proteinExistence type="inferred from homology"/>
<dbReference type="PANTHER" id="PTHR33048">
    <property type="entry name" value="PTH11-LIKE INTEGRAL MEMBRANE PROTEIN (AFU_ORTHOLOGUE AFUA_5G11245)"/>
    <property type="match status" value="1"/>
</dbReference>
<accession>A0A7U2F2X7</accession>
<keyword evidence="3 7" id="KW-1133">Transmembrane helix</keyword>
<gene>
    <name evidence="9" type="ORF">JI435_085380</name>
</gene>
<dbReference type="InterPro" id="IPR049326">
    <property type="entry name" value="Rhodopsin_dom_fungi"/>
</dbReference>
<feature type="transmembrane region" description="Helical" evidence="7">
    <location>
        <begin position="150"/>
        <end position="168"/>
    </location>
</feature>
<dbReference type="GO" id="GO:0016020">
    <property type="term" value="C:membrane"/>
    <property type="evidence" value="ECO:0007669"/>
    <property type="project" value="UniProtKB-SubCell"/>
</dbReference>
<evidence type="ECO:0000256" key="2">
    <source>
        <dbReference type="ARBA" id="ARBA00022692"/>
    </source>
</evidence>
<evidence type="ECO:0000256" key="4">
    <source>
        <dbReference type="ARBA" id="ARBA00023136"/>
    </source>
</evidence>
<evidence type="ECO:0000259" key="8">
    <source>
        <dbReference type="Pfam" id="PF20684"/>
    </source>
</evidence>
<dbReference type="InterPro" id="IPR052337">
    <property type="entry name" value="SAT4-like"/>
</dbReference>
<feature type="compositionally biased region" description="Basic and acidic residues" evidence="6">
    <location>
        <begin position="332"/>
        <end position="362"/>
    </location>
</feature>
<evidence type="ECO:0000313" key="10">
    <source>
        <dbReference type="Proteomes" id="UP000663193"/>
    </source>
</evidence>
<keyword evidence="2 7" id="KW-0812">Transmembrane</keyword>
<feature type="transmembrane region" description="Helical" evidence="7">
    <location>
        <begin position="26"/>
        <end position="47"/>
    </location>
</feature>
<name>A0A7U2F2X7_PHANO</name>
<dbReference type="OrthoDB" id="5283415at2759"/>
<feature type="region of interest" description="Disordered" evidence="6">
    <location>
        <begin position="392"/>
        <end position="412"/>
    </location>
</feature>
<evidence type="ECO:0000256" key="3">
    <source>
        <dbReference type="ARBA" id="ARBA00022989"/>
    </source>
</evidence>
<feature type="transmembrane region" description="Helical" evidence="7">
    <location>
        <begin position="221"/>
        <end position="243"/>
    </location>
</feature>
<evidence type="ECO:0000313" key="9">
    <source>
        <dbReference type="EMBL" id="QRC97690.1"/>
    </source>
</evidence>
<dbReference type="EMBL" id="CP069029">
    <property type="protein sequence ID" value="QRC97690.1"/>
    <property type="molecule type" value="Genomic_DNA"/>
</dbReference>
<protein>
    <recommendedName>
        <fullName evidence="8">Rhodopsin domain-containing protein</fullName>
    </recommendedName>
</protein>
<feature type="domain" description="Rhodopsin" evidence="8">
    <location>
        <begin position="45"/>
        <end position="280"/>
    </location>
</feature>
<dbReference type="AlphaFoldDB" id="A0A7U2F2X7"/>
<evidence type="ECO:0000256" key="1">
    <source>
        <dbReference type="ARBA" id="ARBA00004141"/>
    </source>
</evidence>
<comment type="similarity">
    <text evidence="5">Belongs to the SAT4 family.</text>
</comment>
<dbReference type="VEuPathDB" id="FungiDB:JI435_085380"/>
<evidence type="ECO:0000256" key="5">
    <source>
        <dbReference type="ARBA" id="ARBA00038359"/>
    </source>
</evidence>
<dbReference type="PANTHER" id="PTHR33048:SF160">
    <property type="entry name" value="SAT4 FAMILY MEMBRANE PROTEIN"/>
    <property type="match status" value="1"/>
</dbReference>
<evidence type="ECO:0000256" key="7">
    <source>
        <dbReference type="SAM" id="Phobius"/>
    </source>
</evidence>
<dbReference type="Pfam" id="PF20684">
    <property type="entry name" value="Fung_rhodopsin"/>
    <property type="match status" value="1"/>
</dbReference>